<dbReference type="InterPro" id="IPR038770">
    <property type="entry name" value="Na+/solute_symporter_sf"/>
</dbReference>
<keyword evidence="3" id="KW-0813">Transport</keyword>
<organism evidence="9 10">
    <name type="scientific">Terasakiispira papahanaumokuakeensis</name>
    <dbReference type="NCBI Taxonomy" id="197479"/>
    <lineage>
        <taxon>Bacteria</taxon>
        <taxon>Pseudomonadati</taxon>
        <taxon>Pseudomonadota</taxon>
        <taxon>Gammaproteobacteria</taxon>
        <taxon>Oceanospirillales</taxon>
        <taxon>Terasakiispira</taxon>
    </lineage>
</organism>
<feature type="transmembrane region" description="Helical" evidence="8">
    <location>
        <begin position="74"/>
        <end position="92"/>
    </location>
</feature>
<comment type="subcellular location">
    <subcellularLocation>
        <location evidence="1">Cell membrane</location>
        <topology evidence="1">Multi-pass membrane protein</topology>
    </subcellularLocation>
</comment>
<evidence type="ECO:0000256" key="2">
    <source>
        <dbReference type="ARBA" id="ARBA00010145"/>
    </source>
</evidence>
<feature type="transmembrane region" description="Helical" evidence="8">
    <location>
        <begin position="262"/>
        <end position="280"/>
    </location>
</feature>
<dbReference type="PANTHER" id="PTHR36838:SF4">
    <property type="entry name" value="AUXIN EFFLUX CARRIER FAMILY PROTEIN"/>
    <property type="match status" value="1"/>
</dbReference>
<keyword evidence="7 8" id="KW-0472">Membrane</keyword>
<feature type="transmembrane region" description="Helical" evidence="8">
    <location>
        <begin position="43"/>
        <end position="62"/>
    </location>
</feature>
<dbReference type="GO" id="GO:0005886">
    <property type="term" value="C:plasma membrane"/>
    <property type="evidence" value="ECO:0007669"/>
    <property type="project" value="UniProtKB-SubCell"/>
</dbReference>
<comment type="caution">
    <text evidence="9">The sequence shown here is derived from an EMBL/GenBank/DDBJ whole genome shotgun (WGS) entry which is preliminary data.</text>
</comment>
<evidence type="ECO:0008006" key="11">
    <source>
        <dbReference type="Google" id="ProtNLM"/>
    </source>
</evidence>
<accession>A0A1E2V7T1</accession>
<gene>
    <name evidence="9" type="ORF">BFW38_04340</name>
</gene>
<feature type="transmembrane region" description="Helical" evidence="8">
    <location>
        <begin position="167"/>
        <end position="191"/>
    </location>
</feature>
<keyword evidence="10" id="KW-1185">Reference proteome</keyword>
<protein>
    <recommendedName>
        <fullName evidence="11">Transporter</fullName>
    </recommendedName>
</protein>
<dbReference type="Pfam" id="PF03547">
    <property type="entry name" value="Mem_trans"/>
    <property type="match status" value="1"/>
</dbReference>
<feature type="transmembrane region" description="Helical" evidence="8">
    <location>
        <begin position="237"/>
        <end position="256"/>
    </location>
</feature>
<evidence type="ECO:0000313" key="9">
    <source>
        <dbReference type="EMBL" id="ODC02896.1"/>
    </source>
</evidence>
<feature type="transmembrane region" description="Helical" evidence="8">
    <location>
        <begin position="129"/>
        <end position="155"/>
    </location>
</feature>
<dbReference type="InterPro" id="IPR004776">
    <property type="entry name" value="Mem_transp_PIN-like"/>
</dbReference>
<dbReference type="AlphaFoldDB" id="A0A1E2V7T1"/>
<reference evidence="9 10" key="1">
    <citation type="submission" date="2016-08" db="EMBL/GenBank/DDBJ databases">
        <authorList>
            <person name="Seilhamer J.J."/>
        </authorList>
    </citation>
    <scope>NUCLEOTIDE SEQUENCE [LARGE SCALE GENOMIC DNA]</scope>
    <source>
        <strain evidence="9 10">PH27A</strain>
    </source>
</reference>
<dbReference type="GO" id="GO:0055085">
    <property type="term" value="P:transmembrane transport"/>
    <property type="evidence" value="ECO:0007669"/>
    <property type="project" value="InterPro"/>
</dbReference>
<sequence>MNINDLLHTLGYTLNVTAPVFIIVFLGVLLRRIGLINENFNHTASKLVFMITLPVLIFLNILKTDLTDVFAPGLMIYALVSTLFAFGVLIWHARRLPDPADRGVFVQGGFRGNLGIIGLALVANQYGEAGIALGAILLAQLIVLYNLLSVIALSLWQNERRLEWRAVVIRILKNPLIIAVALAVPASLLHWQPPQLALKVGHYFANMTLPLALLCIGGALDLAALQRTSTTALMASSYKLLWLPMLMVTGAAWLGYEGMTLGILMLFFGCPTAAASYVMAQAMKGNAALAANIVAMTTVGSTLTLSMGIFVLHQLGLT</sequence>
<evidence type="ECO:0000256" key="8">
    <source>
        <dbReference type="SAM" id="Phobius"/>
    </source>
</evidence>
<dbReference type="RefSeq" id="WP_068997291.1">
    <property type="nucleotide sequence ID" value="NZ_MDTQ01000001.1"/>
</dbReference>
<evidence type="ECO:0000256" key="6">
    <source>
        <dbReference type="ARBA" id="ARBA00022989"/>
    </source>
</evidence>
<evidence type="ECO:0000256" key="3">
    <source>
        <dbReference type="ARBA" id="ARBA00022448"/>
    </source>
</evidence>
<evidence type="ECO:0000256" key="7">
    <source>
        <dbReference type="ARBA" id="ARBA00023136"/>
    </source>
</evidence>
<proteinExistence type="inferred from homology"/>
<keyword evidence="6 8" id="KW-1133">Transmembrane helix</keyword>
<name>A0A1E2V7T1_9GAMM</name>
<keyword evidence="5 8" id="KW-0812">Transmembrane</keyword>
<feature type="transmembrane region" description="Helical" evidence="8">
    <location>
        <begin position="287"/>
        <end position="312"/>
    </location>
</feature>
<dbReference type="PANTHER" id="PTHR36838">
    <property type="entry name" value="AUXIN EFFLUX CARRIER FAMILY PROTEIN"/>
    <property type="match status" value="1"/>
</dbReference>
<evidence type="ECO:0000256" key="5">
    <source>
        <dbReference type="ARBA" id="ARBA00022692"/>
    </source>
</evidence>
<dbReference type="Gene3D" id="1.20.1530.20">
    <property type="match status" value="1"/>
</dbReference>
<evidence type="ECO:0000256" key="4">
    <source>
        <dbReference type="ARBA" id="ARBA00022475"/>
    </source>
</evidence>
<comment type="similarity">
    <text evidence="2">Belongs to the auxin efflux carrier (TC 2.A.69) family.</text>
</comment>
<keyword evidence="4" id="KW-1003">Cell membrane</keyword>
<feature type="transmembrane region" description="Helical" evidence="8">
    <location>
        <begin position="12"/>
        <end position="31"/>
    </location>
</feature>
<feature type="transmembrane region" description="Helical" evidence="8">
    <location>
        <begin position="203"/>
        <end position="225"/>
    </location>
</feature>
<dbReference type="STRING" id="197479.BFW38_04340"/>
<dbReference type="Proteomes" id="UP000094291">
    <property type="component" value="Unassembled WGS sequence"/>
</dbReference>
<evidence type="ECO:0000256" key="1">
    <source>
        <dbReference type="ARBA" id="ARBA00004651"/>
    </source>
</evidence>
<evidence type="ECO:0000313" key="10">
    <source>
        <dbReference type="Proteomes" id="UP000094291"/>
    </source>
</evidence>
<dbReference type="EMBL" id="MDTQ01000001">
    <property type="protein sequence ID" value="ODC02896.1"/>
    <property type="molecule type" value="Genomic_DNA"/>
</dbReference>